<accession>A0A395W868</accession>
<proteinExistence type="predicted"/>
<sequence length="121" mass="13468">MEGKVVDDNDLGDWDAGWVGFSYGIPEDTGMNYLLKSKAIDNFPRLSDLQLDADLDAGTYTSDSKQSAQAFKQVMIVQANLCGFIPTDGVKAYGLRNKKVKGMHTTSTYRWFNSMDTVKIK</sequence>
<dbReference type="EMBL" id="QRYQ01000021">
    <property type="protein sequence ID" value="RGU89912.1"/>
    <property type="molecule type" value="Genomic_DNA"/>
</dbReference>
<evidence type="ECO:0000313" key="2">
    <source>
        <dbReference type="Proteomes" id="UP000265489"/>
    </source>
</evidence>
<protein>
    <recommendedName>
        <fullName evidence="3">Solute-binding protein family 5 domain-containing protein</fullName>
    </recommendedName>
</protein>
<evidence type="ECO:0008006" key="3">
    <source>
        <dbReference type="Google" id="ProtNLM"/>
    </source>
</evidence>
<dbReference type="SUPFAM" id="SSF53850">
    <property type="entry name" value="Periplasmic binding protein-like II"/>
    <property type="match status" value="1"/>
</dbReference>
<dbReference type="RefSeq" id="WP_118325631.1">
    <property type="nucleotide sequence ID" value="NZ_JAQCRR010000136.1"/>
</dbReference>
<dbReference type="AlphaFoldDB" id="A0A395W868"/>
<gene>
    <name evidence="1" type="ORF">DWW32_09785</name>
</gene>
<dbReference type="Gene3D" id="3.10.105.10">
    <property type="entry name" value="Dipeptide-binding Protein, Domain 3"/>
    <property type="match status" value="1"/>
</dbReference>
<evidence type="ECO:0000313" key="1">
    <source>
        <dbReference type="EMBL" id="RGU89912.1"/>
    </source>
</evidence>
<name>A0A395W868_9FIRM</name>
<dbReference type="GeneID" id="66580745"/>
<reference evidence="1 2" key="1">
    <citation type="submission" date="2018-08" db="EMBL/GenBank/DDBJ databases">
        <title>A genome reference for cultivated species of the human gut microbiota.</title>
        <authorList>
            <person name="Zou Y."/>
            <person name="Xue W."/>
            <person name="Luo G."/>
        </authorList>
    </citation>
    <scope>NUCLEOTIDE SEQUENCE [LARGE SCALE GENOMIC DNA]</scope>
    <source>
        <strain evidence="1 2">AF15-20</strain>
    </source>
</reference>
<comment type="caution">
    <text evidence="1">The sequence shown here is derived from an EMBL/GenBank/DDBJ whole genome shotgun (WGS) entry which is preliminary data.</text>
</comment>
<dbReference type="Gene3D" id="3.40.190.10">
    <property type="entry name" value="Periplasmic binding protein-like II"/>
    <property type="match status" value="1"/>
</dbReference>
<organism evidence="1 2">
    <name type="scientific">Holdemanella biformis</name>
    <dbReference type="NCBI Taxonomy" id="1735"/>
    <lineage>
        <taxon>Bacteria</taxon>
        <taxon>Bacillati</taxon>
        <taxon>Bacillota</taxon>
        <taxon>Erysipelotrichia</taxon>
        <taxon>Erysipelotrichales</taxon>
        <taxon>Erysipelotrichaceae</taxon>
        <taxon>Holdemanella</taxon>
    </lineage>
</organism>
<dbReference type="Proteomes" id="UP000265489">
    <property type="component" value="Unassembled WGS sequence"/>
</dbReference>